<organism evidence="2">
    <name type="scientific">marine metagenome</name>
    <dbReference type="NCBI Taxonomy" id="408172"/>
    <lineage>
        <taxon>unclassified sequences</taxon>
        <taxon>metagenomes</taxon>
        <taxon>ecological metagenomes</taxon>
    </lineage>
</organism>
<dbReference type="InterPro" id="IPR029058">
    <property type="entry name" value="AB_hydrolase_fold"/>
</dbReference>
<evidence type="ECO:0000259" key="1">
    <source>
        <dbReference type="Pfam" id="PF12697"/>
    </source>
</evidence>
<dbReference type="Gene3D" id="3.40.50.1820">
    <property type="entry name" value="alpha/beta hydrolase"/>
    <property type="match status" value="1"/>
</dbReference>
<dbReference type="PANTHER" id="PTHR43433:SF5">
    <property type="entry name" value="AB HYDROLASE-1 DOMAIN-CONTAINING PROTEIN"/>
    <property type="match status" value="1"/>
</dbReference>
<dbReference type="SUPFAM" id="SSF53474">
    <property type="entry name" value="alpha/beta-Hydrolases"/>
    <property type="match status" value="1"/>
</dbReference>
<gene>
    <name evidence="2" type="ORF">METZ01_LOCUS57246</name>
</gene>
<feature type="domain" description="AB hydrolase-1" evidence="1">
    <location>
        <begin position="4"/>
        <end position="187"/>
    </location>
</feature>
<accession>A0A381SK13</accession>
<dbReference type="AlphaFoldDB" id="A0A381SK13"/>
<dbReference type="InterPro" id="IPR050471">
    <property type="entry name" value="AB_hydrolase"/>
</dbReference>
<name>A0A381SK13_9ZZZZ</name>
<dbReference type="PRINTS" id="PR00111">
    <property type="entry name" value="ABHYDROLASE"/>
</dbReference>
<evidence type="ECO:0000313" key="2">
    <source>
        <dbReference type="EMBL" id="SVA04392.1"/>
    </source>
</evidence>
<protein>
    <recommendedName>
        <fullName evidence="1">AB hydrolase-1 domain-containing protein</fullName>
    </recommendedName>
</protein>
<reference evidence="2" key="1">
    <citation type="submission" date="2018-05" db="EMBL/GenBank/DDBJ databases">
        <authorList>
            <person name="Lanie J.A."/>
            <person name="Ng W.-L."/>
            <person name="Kazmierczak K.M."/>
            <person name="Andrzejewski T.M."/>
            <person name="Davidsen T.M."/>
            <person name="Wayne K.J."/>
            <person name="Tettelin H."/>
            <person name="Glass J.I."/>
            <person name="Rusch D."/>
            <person name="Podicherti R."/>
            <person name="Tsui H.-C.T."/>
            <person name="Winkler M.E."/>
        </authorList>
    </citation>
    <scope>NUCLEOTIDE SEQUENCE</scope>
</reference>
<dbReference type="InterPro" id="IPR000073">
    <property type="entry name" value="AB_hydrolase_1"/>
</dbReference>
<proteinExistence type="predicted"/>
<dbReference type="Pfam" id="PF12697">
    <property type="entry name" value="Abhydrolase_6"/>
    <property type="match status" value="1"/>
</dbReference>
<sequence>MGLDDWADAAAELIERELGGCADLLGVSWGGVIAARLVLRRPELVRTLVLADSSVGSGTNPDRAAAMRGRPDELRRVGAAIFSETRAPRLVSPDAPPELVRSVAEMMAASIRLPGYGWACESMATTDHRPDLGRVSVPTLVLVGEHDVITPVERAHELASLIPHSELATVAGAGHLANQERPVEFNDLIEIFLKGHQP</sequence>
<dbReference type="EMBL" id="UINC01003220">
    <property type="protein sequence ID" value="SVA04392.1"/>
    <property type="molecule type" value="Genomic_DNA"/>
</dbReference>
<dbReference type="PANTHER" id="PTHR43433">
    <property type="entry name" value="HYDROLASE, ALPHA/BETA FOLD FAMILY PROTEIN"/>
    <property type="match status" value="1"/>
</dbReference>